<organism evidence="1 2">
    <name type="scientific">Clathrospora elynae</name>
    <dbReference type="NCBI Taxonomy" id="706981"/>
    <lineage>
        <taxon>Eukaryota</taxon>
        <taxon>Fungi</taxon>
        <taxon>Dikarya</taxon>
        <taxon>Ascomycota</taxon>
        <taxon>Pezizomycotina</taxon>
        <taxon>Dothideomycetes</taxon>
        <taxon>Pleosporomycetidae</taxon>
        <taxon>Pleosporales</taxon>
        <taxon>Diademaceae</taxon>
        <taxon>Clathrospora</taxon>
    </lineage>
</organism>
<evidence type="ECO:0000313" key="1">
    <source>
        <dbReference type="EMBL" id="KAF1936930.1"/>
    </source>
</evidence>
<protein>
    <submittedName>
        <fullName evidence="1">Uncharacterized protein</fullName>
    </submittedName>
</protein>
<dbReference type="AlphaFoldDB" id="A0A6A5SB87"/>
<gene>
    <name evidence="1" type="ORF">EJ02DRAFT_69472</name>
</gene>
<dbReference type="Proteomes" id="UP000800038">
    <property type="component" value="Unassembled WGS sequence"/>
</dbReference>
<keyword evidence="2" id="KW-1185">Reference proteome</keyword>
<dbReference type="OrthoDB" id="4508088at2759"/>
<accession>A0A6A5SB87</accession>
<reference evidence="1" key="1">
    <citation type="journal article" date="2020" name="Stud. Mycol.">
        <title>101 Dothideomycetes genomes: a test case for predicting lifestyles and emergence of pathogens.</title>
        <authorList>
            <person name="Haridas S."/>
            <person name="Albert R."/>
            <person name="Binder M."/>
            <person name="Bloem J."/>
            <person name="Labutti K."/>
            <person name="Salamov A."/>
            <person name="Andreopoulos B."/>
            <person name="Baker S."/>
            <person name="Barry K."/>
            <person name="Bills G."/>
            <person name="Bluhm B."/>
            <person name="Cannon C."/>
            <person name="Castanera R."/>
            <person name="Culley D."/>
            <person name="Daum C."/>
            <person name="Ezra D."/>
            <person name="Gonzalez J."/>
            <person name="Henrissat B."/>
            <person name="Kuo A."/>
            <person name="Liang C."/>
            <person name="Lipzen A."/>
            <person name="Lutzoni F."/>
            <person name="Magnuson J."/>
            <person name="Mondo S."/>
            <person name="Nolan M."/>
            <person name="Ohm R."/>
            <person name="Pangilinan J."/>
            <person name="Park H.-J."/>
            <person name="Ramirez L."/>
            <person name="Alfaro M."/>
            <person name="Sun H."/>
            <person name="Tritt A."/>
            <person name="Yoshinaga Y."/>
            <person name="Zwiers L.-H."/>
            <person name="Turgeon B."/>
            <person name="Goodwin S."/>
            <person name="Spatafora J."/>
            <person name="Crous P."/>
            <person name="Grigoriev I."/>
        </authorList>
    </citation>
    <scope>NUCLEOTIDE SEQUENCE</scope>
    <source>
        <strain evidence="1">CBS 161.51</strain>
    </source>
</reference>
<name>A0A6A5SB87_9PLEO</name>
<proteinExistence type="predicted"/>
<sequence length="343" mass="37640">MNDGFDDDFKRYSSYILGSIQPQILEFMRAHAGEYFDCDKLDSRPCCSDCSSAQGCQNGCIPNSECTDGENWIAATCPTVYHIDPGTPVSGNADTRYRFSVKNRDDFNKKMSDDYGIPGEWIKFGNWRYYLQNGCQFGDGSDDCYLYYNGFPMVADDAEVPNPKDGIAPALDQYKSIGDQLLQAYEQSGQYHVSAWRDDTIVEAAELPVYMLVQGVESMQKVHDTAEEISEEEKKQMILLFITGILGFIPVAGEGLASLGLATLGRIIRIVGGVGDAAFDLYGVVEDPSSAIFAVFGAFANVKDFGQASGPARTMMNADQQEKLGPTIKSKTDTVNSVKVSCK</sequence>
<dbReference type="EMBL" id="ML976161">
    <property type="protein sequence ID" value="KAF1936930.1"/>
    <property type="molecule type" value="Genomic_DNA"/>
</dbReference>
<evidence type="ECO:0000313" key="2">
    <source>
        <dbReference type="Proteomes" id="UP000800038"/>
    </source>
</evidence>